<reference evidence="2 3" key="1">
    <citation type="submission" date="2016-09" db="EMBL/GenBank/DDBJ databases">
        <title>Genome sequence of Eubacterium angustum.</title>
        <authorList>
            <person name="Poehlein A."/>
            <person name="Daniel R."/>
        </authorList>
    </citation>
    <scope>NUCLEOTIDE SEQUENCE [LARGE SCALE GENOMIC DNA]</scope>
    <source>
        <strain evidence="2 3">DSM 1989</strain>
    </source>
</reference>
<protein>
    <recommendedName>
        <fullName evidence="1">Nucleotide modification associated domain-containing protein</fullName>
    </recommendedName>
</protein>
<dbReference type="Proteomes" id="UP000180254">
    <property type="component" value="Unassembled WGS sequence"/>
</dbReference>
<organism evidence="2 3">
    <name type="scientific">Andreesenia angusta</name>
    <dbReference type="NCBI Taxonomy" id="39480"/>
    <lineage>
        <taxon>Bacteria</taxon>
        <taxon>Bacillati</taxon>
        <taxon>Bacillota</taxon>
        <taxon>Tissierellia</taxon>
        <taxon>Tissierellales</taxon>
        <taxon>Gottschalkiaceae</taxon>
        <taxon>Andreesenia</taxon>
    </lineage>
</organism>
<evidence type="ECO:0000259" key="1">
    <source>
        <dbReference type="Pfam" id="PF07659"/>
    </source>
</evidence>
<dbReference type="Pfam" id="PF07659">
    <property type="entry name" value="DUF1599"/>
    <property type="match status" value="1"/>
</dbReference>
<dbReference type="RefSeq" id="WP_071062039.1">
    <property type="nucleotide sequence ID" value="NZ_MKIE01000002.1"/>
</dbReference>
<dbReference type="InterPro" id="IPR011630">
    <property type="entry name" value="DUF1599"/>
</dbReference>
<evidence type="ECO:0000313" key="2">
    <source>
        <dbReference type="EMBL" id="OHW63099.1"/>
    </source>
</evidence>
<sequence>MEYNRPEIHQSICDRLNDTYRRKNSDYGNSFTKTREEYPEAIVIRLSDKLERLKTLLKGEERKVADESIVDTLVDLANYALMELVEIEIEIEEEA</sequence>
<dbReference type="AlphaFoldDB" id="A0A1S1VB89"/>
<evidence type="ECO:0000313" key="3">
    <source>
        <dbReference type="Proteomes" id="UP000180254"/>
    </source>
</evidence>
<dbReference type="OrthoDB" id="1708031at2"/>
<keyword evidence="3" id="KW-1185">Reference proteome</keyword>
<dbReference type="EMBL" id="MKIE01000002">
    <property type="protein sequence ID" value="OHW63099.1"/>
    <property type="molecule type" value="Genomic_DNA"/>
</dbReference>
<comment type="caution">
    <text evidence="2">The sequence shown here is derived from an EMBL/GenBank/DDBJ whole genome shotgun (WGS) entry which is preliminary data.</text>
</comment>
<gene>
    <name evidence="2" type="ORF">EUAN_08830</name>
</gene>
<name>A0A1S1VB89_9FIRM</name>
<dbReference type="STRING" id="39480.EUAN_08830"/>
<accession>A0A1S1VB89</accession>
<feature type="domain" description="Nucleotide modification associated" evidence="1">
    <location>
        <begin position="23"/>
        <end position="86"/>
    </location>
</feature>
<proteinExistence type="predicted"/>